<feature type="compositionally biased region" description="Polar residues" evidence="6">
    <location>
        <begin position="48"/>
        <end position="67"/>
    </location>
</feature>
<dbReference type="SMART" id="SM00220">
    <property type="entry name" value="S_TKc"/>
    <property type="match status" value="1"/>
</dbReference>
<feature type="binding site" evidence="5">
    <location>
        <position position="285"/>
    </location>
    <ligand>
        <name>ATP</name>
        <dbReference type="ChEBI" id="CHEBI:30616"/>
    </ligand>
</feature>
<name>A0A158Q7D8_9BILA</name>
<keyword evidence="3 5" id="KW-0547">Nucleotide-binding</keyword>
<dbReference type="Pfam" id="PF00069">
    <property type="entry name" value="Pkinase"/>
    <property type="match status" value="1"/>
</dbReference>
<dbReference type="Proteomes" id="UP000050640">
    <property type="component" value="Unplaced"/>
</dbReference>
<keyword evidence="8" id="KW-1185">Reference proteome</keyword>
<reference evidence="9" key="1">
    <citation type="submission" date="2016-04" db="UniProtKB">
        <authorList>
            <consortium name="WormBaseParasite"/>
        </authorList>
    </citation>
    <scope>IDENTIFICATION</scope>
</reference>
<feature type="compositionally biased region" description="Basic and acidic residues" evidence="6">
    <location>
        <begin position="1"/>
        <end position="19"/>
    </location>
</feature>
<evidence type="ECO:0000256" key="2">
    <source>
        <dbReference type="ARBA" id="ARBA00012513"/>
    </source>
</evidence>
<dbReference type="PROSITE" id="PS00107">
    <property type="entry name" value="PROTEIN_KINASE_ATP"/>
    <property type="match status" value="1"/>
</dbReference>
<dbReference type="Gene3D" id="3.30.200.20">
    <property type="entry name" value="Phosphorylase Kinase, domain 1"/>
    <property type="match status" value="1"/>
</dbReference>
<dbReference type="InterPro" id="IPR008271">
    <property type="entry name" value="Ser/Thr_kinase_AS"/>
</dbReference>
<organism evidence="8 9">
    <name type="scientific">Elaeophora elaphi</name>
    <dbReference type="NCBI Taxonomy" id="1147741"/>
    <lineage>
        <taxon>Eukaryota</taxon>
        <taxon>Metazoa</taxon>
        <taxon>Ecdysozoa</taxon>
        <taxon>Nematoda</taxon>
        <taxon>Chromadorea</taxon>
        <taxon>Rhabditida</taxon>
        <taxon>Spirurina</taxon>
        <taxon>Spiruromorpha</taxon>
        <taxon>Filarioidea</taxon>
        <taxon>Onchocercidae</taxon>
        <taxon>Elaeophora</taxon>
    </lineage>
</organism>
<dbReference type="Gene3D" id="1.10.510.10">
    <property type="entry name" value="Transferase(Phosphotransferase) domain 1"/>
    <property type="match status" value="1"/>
</dbReference>
<dbReference type="InterPro" id="IPR000719">
    <property type="entry name" value="Prot_kinase_dom"/>
</dbReference>
<accession>A0A158Q7D8</accession>
<feature type="compositionally biased region" description="Polar residues" evidence="6">
    <location>
        <begin position="119"/>
        <end position="135"/>
    </location>
</feature>
<proteinExistence type="inferred from homology"/>
<protein>
    <recommendedName>
        <fullName evidence="2">non-specific serine/threonine protein kinase</fullName>
        <ecNumber evidence="2">2.7.11.1</ecNumber>
    </recommendedName>
</protein>
<dbReference type="SUPFAM" id="SSF56112">
    <property type="entry name" value="Protein kinase-like (PK-like)"/>
    <property type="match status" value="1"/>
</dbReference>
<feature type="compositionally biased region" description="Basic and acidic residues" evidence="6">
    <location>
        <begin position="194"/>
        <end position="208"/>
    </location>
</feature>
<dbReference type="InterPro" id="IPR050629">
    <property type="entry name" value="STE20/SPS1-PAK"/>
</dbReference>
<feature type="domain" description="Protein kinase" evidence="7">
    <location>
        <begin position="256"/>
        <end position="532"/>
    </location>
</feature>
<feature type="compositionally biased region" description="Low complexity" evidence="6">
    <location>
        <begin position="84"/>
        <end position="109"/>
    </location>
</feature>
<evidence type="ECO:0000256" key="6">
    <source>
        <dbReference type="SAM" id="MobiDB-lite"/>
    </source>
</evidence>
<feature type="compositionally biased region" description="Polar residues" evidence="6">
    <location>
        <begin position="223"/>
        <end position="241"/>
    </location>
</feature>
<dbReference type="PROSITE" id="PS00108">
    <property type="entry name" value="PROTEIN_KINASE_ST"/>
    <property type="match status" value="1"/>
</dbReference>
<dbReference type="InterPro" id="IPR017441">
    <property type="entry name" value="Protein_kinase_ATP_BS"/>
</dbReference>
<evidence type="ECO:0000259" key="7">
    <source>
        <dbReference type="PROSITE" id="PS50011"/>
    </source>
</evidence>
<evidence type="ECO:0000256" key="3">
    <source>
        <dbReference type="ARBA" id="ARBA00022741"/>
    </source>
</evidence>
<dbReference type="GO" id="GO:0004674">
    <property type="term" value="F:protein serine/threonine kinase activity"/>
    <property type="evidence" value="ECO:0007669"/>
    <property type="project" value="UniProtKB-EC"/>
</dbReference>
<dbReference type="GO" id="GO:0005737">
    <property type="term" value="C:cytoplasm"/>
    <property type="evidence" value="ECO:0007669"/>
    <property type="project" value="TreeGrafter"/>
</dbReference>
<dbReference type="PANTHER" id="PTHR48012">
    <property type="entry name" value="STERILE20-LIKE KINASE, ISOFORM B-RELATED"/>
    <property type="match status" value="1"/>
</dbReference>
<dbReference type="PANTHER" id="PTHR48012:SF16">
    <property type="entry name" value="NON-SPECIFIC SERINE_THREONINE PROTEIN KINASE"/>
    <property type="match status" value="1"/>
</dbReference>
<dbReference type="AlphaFoldDB" id="A0A158Q7D8"/>
<comment type="similarity">
    <text evidence="1">Belongs to the protein kinase superfamily. STE Ser/Thr protein kinase family. STE20 subfamily.</text>
</comment>
<dbReference type="GO" id="GO:0005524">
    <property type="term" value="F:ATP binding"/>
    <property type="evidence" value="ECO:0007669"/>
    <property type="project" value="UniProtKB-UniRule"/>
</dbReference>
<evidence type="ECO:0000256" key="4">
    <source>
        <dbReference type="ARBA" id="ARBA00022840"/>
    </source>
</evidence>
<feature type="compositionally biased region" description="Polar residues" evidence="6">
    <location>
        <begin position="27"/>
        <end position="40"/>
    </location>
</feature>
<dbReference type="EC" id="2.7.11.1" evidence="2"/>
<evidence type="ECO:0000313" key="9">
    <source>
        <dbReference type="WBParaSite" id="EEL_0000433601-mRNA-1"/>
    </source>
</evidence>
<dbReference type="STRING" id="1147741.A0A158Q7D8"/>
<dbReference type="InterPro" id="IPR011009">
    <property type="entry name" value="Kinase-like_dom_sf"/>
</dbReference>
<dbReference type="WBParaSite" id="EEL_0000433601-mRNA-1">
    <property type="protein sequence ID" value="EEL_0000433601-mRNA-1"/>
    <property type="gene ID" value="EEL_0000433601"/>
</dbReference>
<evidence type="ECO:0000256" key="5">
    <source>
        <dbReference type="PROSITE-ProRule" id="PRU10141"/>
    </source>
</evidence>
<sequence>MAERGGKRLRRSEESLKDVVKKRRYGGSSQDVESGESPQIEQDVEFGGSSQSQHDVGSTQLVEVQQNEPEEAPQGRQDVESRASLEVQQDVESSQVQQEVQLGESSEVQLDVEFAESLEVQQEAESWESPQSQQDVEFEGASQGRQDVESRTSLEVQQDVESDEASQGRPDVESRTSLEVHQDVESEEASQGRQDVESRTSLEVHQDVESGESFEGQADVESGESSLSQQDFEPQESSQVRQVIPEPSWPANKEEYRLEEIIGCGATSTIYRAFCMERGAICAIKRVDMENHNLTQLGKEIADLMACRHPNVVSYYTSFQVGNTMWIVMRLLNCGSLRQIMDRHIRTMGGPYELNKGVLSQSVVATILKEILLALDYIHRSQLIHGDIKVSNVLISSEGNVQLADFGPSIWLKSEEKTKKSVPGTLCYLAPEIAALEIDDFEQIFTCTFAVDIWGLGITALEMVTGYPPYHNKLASVILRLIRDNDPPSLETYELRDFREYGKQYRHFLSLCLKKNEKERWSARKLLTHPFITGKSKNAEFLKNTLLQVFSSTGPSSDEQGPTRQLPPITDADDASAISLLFNKRFINRKKKSVQTLLYPKNLEIEPPDFEWDFDVEELEHRVNRRNETSLQPIIPPSAEITMHVNIIECVENQARSEKILMEEKLCHNCRHSIEDQVFQLVRMRKLDPKYIVIVVANLCKIATAAQRQDLEDKYFAFTIEKRKALVTVLEISINVWRYITDHRIPH</sequence>
<evidence type="ECO:0000256" key="1">
    <source>
        <dbReference type="ARBA" id="ARBA00008874"/>
    </source>
</evidence>
<dbReference type="PROSITE" id="PS50011">
    <property type="entry name" value="PROTEIN_KINASE_DOM"/>
    <property type="match status" value="1"/>
</dbReference>
<feature type="compositionally biased region" description="Basic and acidic residues" evidence="6">
    <location>
        <begin position="170"/>
        <end position="184"/>
    </location>
</feature>
<evidence type="ECO:0000313" key="8">
    <source>
        <dbReference type="Proteomes" id="UP000050640"/>
    </source>
</evidence>
<keyword evidence="4 5" id="KW-0067">ATP-binding</keyword>
<feature type="region of interest" description="Disordered" evidence="6">
    <location>
        <begin position="1"/>
        <end position="247"/>
    </location>
</feature>